<dbReference type="Proteomes" id="UP001210720">
    <property type="component" value="Unassembled WGS sequence"/>
</dbReference>
<keyword evidence="1" id="KW-0472">Membrane</keyword>
<reference evidence="2 3" key="1">
    <citation type="submission" date="2023-01" db="EMBL/GenBank/DDBJ databases">
        <title>Thalassococcus onchidii sp. nov., isolated from a marine invertebrate from the South China Sea.</title>
        <authorList>
            <person name="Xu S."/>
            <person name="Liu Z."/>
            <person name="Xu Y."/>
        </authorList>
    </citation>
    <scope>NUCLEOTIDE SEQUENCE [LARGE SCALE GENOMIC DNA]</scope>
    <source>
        <strain evidence="2 3">KCTC 32084</strain>
    </source>
</reference>
<evidence type="ECO:0000313" key="3">
    <source>
        <dbReference type="Proteomes" id="UP001210720"/>
    </source>
</evidence>
<evidence type="ECO:0000256" key="1">
    <source>
        <dbReference type="SAM" id="Phobius"/>
    </source>
</evidence>
<keyword evidence="3" id="KW-1185">Reference proteome</keyword>
<proteinExistence type="predicted"/>
<feature type="transmembrane region" description="Helical" evidence="1">
    <location>
        <begin position="20"/>
        <end position="38"/>
    </location>
</feature>
<gene>
    <name evidence="2" type="ORF">PFY00_01100</name>
</gene>
<accession>A0ABT4XMZ4</accession>
<keyword evidence="1" id="KW-0812">Transmembrane</keyword>
<organism evidence="2 3">
    <name type="scientific">Thalassococcus lentus</name>
    <dbReference type="NCBI Taxonomy" id="1210524"/>
    <lineage>
        <taxon>Bacteria</taxon>
        <taxon>Pseudomonadati</taxon>
        <taxon>Pseudomonadota</taxon>
        <taxon>Alphaproteobacteria</taxon>
        <taxon>Rhodobacterales</taxon>
        <taxon>Roseobacteraceae</taxon>
        <taxon>Thalassococcus</taxon>
    </lineage>
</organism>
<keyword evidence="1" id="KW-1133">Transmembrane helix</keyword>
<protein>
    <submittedName>
        <fullName evidence="2">Uncharacterized protein</fullName>
    </submittedName>
</protein>
<dbReference type="RefSeq" id="WP_271430673.1">
    <property type="nucleotide sequence ID" value="NZ_JAQIOY010000001.1"/>
</dbReference>
<sequence length="217" mass="24320">METLFIVLDVFRTLLSGDVLISLLAIGVAFLVVTRKGFGLQESWDIRKREPAGNRILKAGADVVSPVGNPQKYVEAIYSLGESHAARDGDALVFRANPGWRYGFLVGFAVIFYMLVYEGLHTPAAWVAFFGINGGLIWLGMYIWTFRVEIEDSTLRYLDLSFVNKSQDLAFLLGAEDFGDSYKLHFQDGASVFIPRYVEGHDTLRRIILETLSINGR</sequence>
<comment type="caution">
    <text evidence="2">The sequence shown here is derived from an EMBL/GenBank/DDBJ whole genome shotgun (WGS) entry which is preliminary data.</text>
</comment>
<feature type="transmembrane region" description="Helical" evidence="1">
    <location>
        <begin position="102"/>
        <end position="120"/>
    </location>
</feature>
<feature type="transmembrane region" description="Helical" evidence="1">
    <location>
        <begin position="126"/>
        <end position="146"/>
    </location>
</feature>
<dbReference type="EMBL" id="JAQIOY010000001">
    <property type="protein sequence ID" value="MDA7423310.1"/>
    <property type="molecule type" value="Genomic_DNA"/>
</dbReference>
<name>A0ABT4XMZ4_9RHOB</name>
<evidence type="ECO:0000313" key="2">
    <source>
        <dbReference type="EMBL" id="MDA7423310.1"/>
    </source>
</evidence>